<dbReference type="Proteomes" id="UP000037460">
    <property type="component" value="Unassembled WGS sequence"/>
</dbReference>
<accession>A0A0M0LQ41</accession>
<gene>
    <name evidence="1" type="ORF">Ctob_015049</name>
</gene>
<dbReference type="AlphaFoldDB" id="A0A0M0LQ41"/>
<evidence type="ECO:0000313" key="1">
    <source>
        <dbReference type="EMBL" id="KOO53154.1"/>
    </source>
</evidence>
<name>A0A0M0LQ41_9EUKA</name>
<comment type="caution">
    <text evidence="1">The sequence shown here is derived from an EMBL/GenBank/DDBJ whole genome shotgun (WGS) entry which is preliminary data.</text>
</comment>
<organism evidence="1 2">
    <name type="scientific">Chrysochromulina tobinii</name>
    <dbReference type="NCBI Taxonomy" id="1460289"/>
    <lineage>
        <taxon>Eukaryota</taxon>
        <taxon>Haptista</taxon>
        <taxon>Haptophyta</taxon>
        <taxon>Prymnesiophyceae</taxon>
        <taxon>Prymnesiales</taxon>
        <taxon>Chrysochromulinaceae</taxon>
        <taxon>Chrysochromulina</taxon>
    </lineage>
</organism>
<proteinExistence type="predicted"/>
<reference evidence="2" key="1">
    <citation type="journal article" date="2015" name="PLoS Genet.">
        <title>Genome Sequence and Transcriptome Analyses of Chrysochromulina tobin: Metabolic Tools for Enhanced Algal Fitness in the Prominent Order Prymnesiales (Haptophyceae).</title>
        <authorList>
            <person name="Hovde B.T."/>
            <person name="Deodato C.R."/>
            <person name="Hunsperger H.M."/>
            <person name="Ryken S.A."/>
            <person name="Yost W."/>
            <person name="Jha R.K."/>
            <person name="Patterson J."/>
            <person name="Monnat R.J. Jr."/>
            <person name="Barlow S.B."/>
            <person name="Starkenburg S.R."/>
            <person name="Cattolico R.A."/>
        </authorList>
    </citation>
    <scope>NUCLEOTIDE SEQUENCE</scope>
    <source>
        <strain evidence="2">CCMP291</strain>
    </source>
</reference>
<sequence length="493" mass="52976">MRPGREAQRSREAPKQAANIADFSLSQPPPFDVRAPELLHEVVGTLPEKLRCPQADFEIDATSREACLLATHAFWYLFVSLQLPHLETQRDELLRLMAVQYARLTVKLVCAIDTFLDHFAPLVATVELVALRRHGALGSQSQQGPAAAAVFRHLLALLGAPPLSPERFTQHMRFAERLGSEAAASATLAGASKTATSEKGVSGAITWNLGANNGPVRASPLGPILIPQLPHIERPEGGTASAAILPAIAGAKPPSLGLKRASGSNASVSAFLPRKGTPEGWGTMRQTVAVQAMVKSKSKLRREKAASTGQLLGSLLPARPYRPPRLACDLNRQSPLVAIFKGVPPASVLATPELMDFATRSGFGRPLGSSEARSSSSSSQAVRALQGARAVTVRHSAPGVGARSRLGGTASFQALQPAGLVERSRRRLEDYFVASKGEDTTMLIFERTMESRCRGIDGQRDEKLLMSRPELADYTLELANHTLNPSPLRMRKD</sequence>
<dbReference type="EMBL" id="JWZX01000357">
    <property type="protein sequence ID" value="KOO53154.1"/>
    <property type="molecule type" value="Genomic_DNA"/>
</dbReference>
<keyword evidence="2" id="KW-1185">Reference proteome</keyword>
<evidence type="ECO:0000313" key="2">
    <source>
        <dbReference type="Proteomes" id="UP000037460"/>
    </source>
</evidence>
<protein>
    <submittedName>
        <fullName evidence="1">Uncharacterized protein</fullName>
    </submittedName>
</protein>